<dbReference type="OrthoDB" id="166377at2"/>
<comment type="subcellular location">
    <subcellularLocation>
        <location evidence="2">Membrane</location>
        <topology evidence="2">Multi-pass membrane protein</topology>
    </subcellularLocation>
</comment>
<proteinExistence type="inferred from homology"/>
<name>A0A3E2B1K6_9FIRM</name>
<dbReference type="Pfam" id="PF02163">
    <property type="entry name" value="Peptidase_M50"/>
    <property type="match status" value="1"/>
</dbReference>
<comment type="similarity">
    <text evidence="3">Belongs to the peptidase M50B family.</text>
</comment>
<sequence length="194" mass="20133">MARKTIHSTGGFWLILGALLLAASLRLLFWAAVAAAVHELGHVAAVRALGGRVGSFRLTGVGAVIQPRRERMFSYGEECLVALAGPAASVLLAIGAAAWGRHFGGADAYLLTGVSLALGVFNLLPIGPLDGGRILRAVASRWAGPDAGDRVCGLLTKVLAAGLAALGVWVLGKSGNFTLLLCAGWLLWRREGSR</sequence>
<dbReference type="GO" id="GO:0016020">
    <property type="term" value="C:membrane"/>
    <property type="evidence" value="ECO:0007669"/>
    <property type="project" value="UniProtKB-SubCell"/>
</dbReference>
<evidence type="ECO:0000256" key="10">
    <source>
        <dbReference type="ARBA" id="ARBA00023049"/>
    </source>
</evidence>
<keyword evidence="10" id="KW-0482">Metalloprotease</keyword>
<evidence type="ECO:0000256" key="7">
    <source>
        <dbReference type="ARBA" id="ARBA00022801"/>
    </source>
</evidence>
<evidence type="ECO:0000256" key="12">
    <source>
        <dbReference type="SAM" id="Phobius"/>
    </source>
</evidence>
<feature type="transmembrane region" description="Helical" evidence="12">
    <location>
        <begin position="80"/>
        <end position="99"/>
    </location>
</feature>
<feature type="transmembrane region" description="Helical" evidence="12">
    <location>
        <begin position="106"/>
        <end position="126"/>
    </location>
</feature>
<dbReference type="GO" id="GO:0008237">
    <property type="term" value="F:metallopeptidase activity"/>
    <property type="evidence" value="ECO:0007669"/>
    <property type="project" value="UniProtKB-KW"/>
</dbReference>
<keyword evidence="4" id="KW-0645">Protease</keyword>
<dbReference type="GO" id="GO:0006508">
    <property type="term" value="P:proteolysis"/>
    <property type="evidence" value="ECO:0007669"/>
    <property type="project" value="UniProtKB-KW"/>
</dbReference>
<evidence type="ECO:0000256" key="5">
    <source>
        <dbReference type="ARBA" id="ARBA00022692"/>
    </source>
</evidence>
<evidence type="ECO:0000256" key="1">
    <source>
        <dbReference type="ARBA" id="ARBA00001947"/>
    </source>
</evidence>
<feature type="transmembrane region" description="Helical" evidence="12">
    <location>
        <begin position="163"/>
        <end position="188"/>
    </location>
</feature>
<comment type="cofactor">
    <cofactor evidence="1">
        <name>Zn(2+)</name>
        <dbReference type="ChEBI" id="CHEBI:29105"/>
    </cofactor>
</comment>
<evidence type="ECO:0000256" key="2">
    <source>
        <dbReference type="ARBA" id="ARBA00004141"/>
    </source>
</evidence>
<dbReference type="GeneID" id="97996135"/>
<evidence type="ECO:0000256" key="9">
    <source>
        <dbReference type="ARBA" id="ARBA00022989"/>
    </source>
</evidence>
<keyword evidence="11 12" id="KW-0472">Membrane</keyword>
<dbReference type="InterPro" id="IPR008915">
    <property type="entry name" value="Peptidase_M50"/>
</dbReference>
<dbReference type="PANTHER" id="PTHR39188">
    <property type="entry name" value="MEMBRANE-ASSOCIATED ZINC METALLOPROTEASE M50B"/>
    <property type="match status" value="1"/>
</dbReference>
<evidence type="ECO:0000256" key="6">
    <source>
        <dbReference type="ARBA" id="ARBA00022723"/>
    </source>
</evidence>
<dbReference type="RefSeq" id="WP_117142675.1">
    <property type="nucleotide sequence ID" value="NZ_CAKXKJ010000001.1"/>
</dbReference>
<feature type="domain" description="Peptidase M50" evidence="13">
    <location>
        <begin position="109"/>
        <end position="161"/>
    </location>
</feature>
<reference evidence="14 15" key="1">
    <citation type="submission" date="2018-07" db="EMBL/GenBank/DDBJ databases">
        <title>GABA Modulating Bacteria of the Human Gut Microbiota.</title>
        <authorList>
            <person name="Strandwitz P."/>
            <person name="Kim K.H."/>
            <person name="Terekhova D."/>
            <person name="Liu J.K."/>
            <person name="Sharma A."/>
            <person name="Levering J."/>
            <person name="Mcdonald D."/>
            <person name="Dietrich D."/>
            <person name="Ramadhar T.R."/>
            <person name="Lekbua A."/>
            <person name="Mroue N."/>
            <person name="Liston C."/>
            <person name="Stewart E.J."/>
            <person name="Dubin M.J."/>
            <person name="Zengler K."/>
            <person name="Knight R."/>
            <person name="Gilbert J.A."/>
            <person name="Clardy J."/>
            <person name="Lewis K."/>
        </authorList>
    </citation>
    <scope>NUCLEOTIDE SEQUENCE [LARGE SCALE GENOMIC DNA]</scope>
    <source>
        <strain evidence="14 15">KLE1738</strain>
    </source>
</reference>
<evidence type="ECO:0000256" key="8">
    <source>
        <dbReference type="ARBA" id="ARBA00022833"/>
    </source>
</evidence>
<keyword evidence="7" id="KW-0378">Hydrolase</keyword>
<comment type="caution">
    <text evidence="14">The sequence shown here is derived from an EMBL/GenBank/DDBJ whole genome shotgun (WGS) entry which is preliminary data.</text>
</comment>
<dbReference type="AlphaFoldDB" id="A0A3E2B1K6"/>
<evidence type="ECO:0000256" key="3">
    <source>
        <dbReference type="ARBA" id="ARBA00007931"/>
    </source>
</evidence>
<gene>
    <name evidence="14" type="ORF">DV520_10350</name>
</gene>
<evidence type="ECO:0000259" key="13">
    <source>
        <dbReference type="Pfam" id="PF02163"/>
    </source>
</evidence>
<feature type="transmembrane region" description="Helical" evidence="12">
    <location>
        <begin position="12"/>
        <end position="37"/>
    </location>
</feature>
<evidence type="ECO:0000313" key="14">
    <source>
        <dbReference type="EMBL" id="RFT05869.1"/>
    </source>
</evidence>
<accession>A0A3E2B1K6</accession>
<dbReference type="PANTHER" id="PTHR39188:SF3">
    <property type="entry name" value="STAGE IV SPORULATION PROTEIN FB"/>
    <property type="match status" value="1"/>
</dbReference>
<keyword evidence="15" id="KW-1185">Reference proteome</keyword>
<protein>
    <submittedName>
        <fullName evidence="14">Peptidase M50</fullName>
    </submittedName>
</protein>
<keyword evidence="9 12" id="KW-1133">Transmembrane helix</keyword>
<organism evidence="14 15">
    <name type="scientific">Evtepia gabavorous</name>
    <dbReference type="NCBI Taxonomy" id="2211183"/>
    <lineage>
        <taxon>Bacteria</taxon>
        <taxon>Bacillati</taxon>
        <taxon>Bacillota</taxon>
        <taxon>Clostridia</taxon>
        <taxon>Eubacteriales</taxon>
        <taxon>Evtepia</taxon>
    </lineage>
</organism>
<dbReference type="Proteomes" id="UP000260649">
    <property type="component" value="Unassembled WGS sequence"/>
</dbReference>
<dbReference type="EMBL" id="QQRQ01000024">
    <property type="protein sequence ID" value="RFT05869.1"/>
    <property type="molecule type" value="Genomic_DNA"/>
</dbReference>
<evidence type="ECO:0000256" key="4">
    <source>
        <dbReference type="ARBA" id="ARBA00022670"/>
    </source>
</evidence>
<keyword evidence="6" id="KW-0479">Metal-binding</keyword>
<evidence type="ECO:0000313" key="15">
    <source>
        <dbReference type="Proteomes" id="UP000260649"/>
    </source>
</evidence>
<dbReference type="GO" id="GO:0046872">
    <property type="term" value="F:metal ion binding"/>
    <property type="evidence" value="ECO:0007669"/>
    <property type="project" value="UniProtKB-KW"/>
</dbReference>
<keyword evidence="5 12" id="KW-0812">Transmembrane</keyword>
<evidence type="ECO:0000256" key="11">
    <source>
        <dbReference type="ARBA" id="ARBA00023136"/>
    </source>
</evidence>
<keyword evidence="8" id="KW-0862">Zinc</keyword>